<name>A0A150WPG0_BDEBC</name>
<dbReference type="Proteomes" id="UP000075320">
    <property type="component" value="Unassembled WGS sequence"/>
</dbReference>
<protein>
    <submittedName>
        <fullName evidence="1">Uncharacterized protein</fullName>
    </submittedName>
</protein>
<evidence type="ECO:0000313" key="1">
    <source>
        <dbReference type="EMBL" id="KYG66278.1"/>
    </source>
</evidence>
<dbReference type="OrthoDB" id="5298647at2"/>
<proteinExistence type="predicted"/>
<keyword evidence="2" id="KW-1185">Reference proteome</keyword>
<gene>
    <name evidence="1" type="ORF">AZI86_04255</name>
</gene>
<evidence type="ECO:0000313" key="2">
    <source>
        <dbReference type="Proteomes" id="UP000075320"/>
    </source>
</evidence>
<dbReference type="RefSeq" id="WP_061833844.1">
    <property type="nucleotide sequence ID" value="NZ_LUKE01000001.1"/>
</dbReference>
<sequence length="64" mass="7099">MRLVHLISGKENSSFWLSEAGIRLLHLIYAHPPKTSMEWSRLCCKAGVCPVILARSGLTYKAAS</sequence>
<reference evidence="1 2" key="1">
    <citation type="submission" date="2016-03" db="EMBL/GenBank/DDBJ databases">
        <authorList>
            <person name="Ploux O."/>
        </authorList>
    </citation>
    <scope>NUCLEOTIDE SEQUENCE [LARGE SCALE GENOMIC DNA]</scope>
    <source>
        <strain evidence="1 2">R0</strain>
    </source>
</reference>
<dbReference type="EMBL" id="LUKE01000001">
    <property type="protein sequence ID" value="KYG66278.1"/>
    <property type="molecule type" value="Genomic_DNA"/>
</dbReference>
<accession>A0A150WPG0</accession>
<organism evidence="1 2">
    <name type="scientific">Bdellovibrio bacteriovorus</name>
    <dbReference type="NCBI Taxonomy" id="959"/>
    <lineage>
        <taxon>Bacteria</taxon>
        <taxon>Pseudomonadati</taxon>
        <taxon>Bdellovibrionota</taxon>
        <taxon>Bdellovibrionia</taxon>
        <taxon>Bdellovibrionales</taxon>
        <taxon>Pseudobdellovibrionaceae</taxon>
        <taxon>Bdellovibrio</taxon>
    </lineage>
</organism>
<comment type="caution">
    <text evidence="1">The sequence shown here is derived from an EMBL/GenBank/DDBJ whole genome shotgun (WGS) entry which is preliminary data.</text>
</comment>
<dbReference type="AlphaFoldDB" id="A0A150WPG0"/>